<comment type="caution">
    <text evidence="1">The sequence shown here is derived from an EMBL/GenBank/DDBJ whole genome shotgun (WGS) entry which is preliminary data.</text>
</comment>
<protein>
    <submittedName>
        <fullName evidence="1">Uncharacterized protein</fullName>
    </submittedName>
</protein>
<name>A0ABS8RTN1_DATST</name>
<reference evidence="1 2" key="1">
    <citation type="journal article" date="2021" name="BMC Genomics">
        <title>Datura genome reveals duplications of psychoactive alkaloid biosynthetic genes and high mutation rate following tissue culture.</title>
        <authorList>
            <person name="Rajewski A."/>
            <person name="Carter-House D."/>
            <person name="Stajich J."/>
            <person name="Litt A."/>
        </authorList>
    </citation>
    <scope>NUCLEOTIDE SEQUENCE [LARGE SCALE GENOMIC DNA]</scope>
    <source>
        <strain evidence="1">AR-01</strain>
    </source>
</reference>
<sequence length="141" mass="16339">MDSQVPILSPSIIVDEFEDLEVTQFDEDTLRELLFEVEEPNSNNNNNNIVQDCLIQPMMVDEMAPNFAKIKEEEEEELVIEDFEWLEMMELTPNSTDTIACHEGVNEIFDVGEFAFDYFSHFCSSIPLEEIGYDALWQNNS</sequence>
<proteinExistence type="predicted"/>
<accession>A0ABS8RTN1</accession>
<evidence type="ECO:0000313" key="2">
    <source>
        <dbReference type="Proteomes" id="UP000823775"/>
    </source>
</evidence>
<keyword evidence="2" id="KW-1185">Reference proteome</keyword>
<organism evidence="1 2">
    <name type="scientific">Datura stramonium</name>
    <name type="common">Jimsonweed</name>
    <name type="synonym">Common thornapple</name>
    <dbReference type="NCBI Taxonomy" id="4076"/>
    <lineage>
        <taxon>Eukaryota</taxon>
        <taxon>Viridiplantae</taxon>
        <taxon>Streptophyta</taxon>
        <taxon>Embryophyta</taxon>
        <taxon>Tracheophyta</taxon>
        <taxon>Spermatophyta</taxon>
        <taxon>Magnoliopsida</taxon>
        <taxon>eudicotyledons</taxon>
        <taxon>Gunneridae</taxon>
        <taxon>Pentapetalae</taxon>
        <taxon>asterids</taxon>
        <taxon>lamiids</taxon>
        <taxon>Solanales</taxon>
        <taxon>Solanaceae</taxon>
        <taxon>Solanoideae</taxon>
        <taxon>Datureae</taxon>
        <taxon>Datura</taxon>
    </lineage>
</organism>
<dbReference type="Proteomes" id="UP000823775">
    <property type="component" value="Unassembled WGS sequence"/>
</dbReference>
<dbReference type="EMBL" id="JACEIK010000117">
    <property type="protein sequence ID" value="MCD7450135.1"/>
    <property type="molecule type" value="Genomic_DNA"/>
</dbReference>
<evidence type="ECO:0000313" key="1">
    <source>
        <dbReference type="EMBL" id="MCD7450135.1"/>
    </source>
</evidence>
<gene>
    <name evidence="1" type="ORF">HAX54_003702</name>
</gene>